<evidence type="ECO:0000313" key="1">
    <source>
        <dbReference type="EMBL" id="MBB5897206.1"/>
    </source>
</evidence>
<gene>
    <name evidence="1" type="ORF">BJ998_008465</name>
</gene>
<protein>
    <submittedName>
        <fullName evidence="1">Uncharacterized protein</fullName>
    </submittedName>
</protein>
<dbReference type="Proteomes" id="UP000585638">
    <property type="component" value="Unassembled WGS sequence"/>
</dbReference>
<name>A0A7W9KR69_9PSEU</name>
<dbReference type="RefSeq" id="WP_345033459.1">
    <property type="nucleotide sequence ID" value="NZ_BAAAWY010000084.1"/>
</dbReference>
<accession>A0A7W9KR69</accession>
<dbReference type="EMBL" id="JACHIR010000002">
    <property type="protein sequence ID" value="MBB5897206.1"/>
    <property type="molecule type" value="Genomic_DNA"/>
</dbReference>
<organism evidence="1 2">
    <name type="scientific">Kutzneria kofuensis</name>
    <dbReference type="NCBI Taxonomy" id="103725"/>
    <lineage>
        <taxon>Bacteria</taxon>
        <taxon>Bacillati</taxon>
        <taxon>Actinomycetota</taxon>
        <taxon>Actinomycetes</taxon>
        <taxon>Pseudonocardiales</taxon>
        <taxon>Pseudonocardiaceae</taxon>
        <taxon>Kutzneria</taxon>
    </lineage>
</organism>
<reference evidence="1 2" key="1">
    <citation type="submission" date="2020-08" db="EMBL/GenBank/DDBJ databases">
        <title>Sequencing the genomes of 1000 actinobacteria strains.</title>
        <authorList>
            <person name="Klenk H.-P."/>
        </authorList>
    </citation>
    <scope>NUCLEOTIDE SEQUENCE [LARGE SCALE GENOMIC DNA]</scope>
    <source>
        <strain evidence="1 2">DSM 43851</strain>
    </source>
</reference>
<keyword evidence="2" id="KW-1185">Reference proteome</keyword>
<evidence type="ECO:0000313" key="2">
    <source>
        <dbReference type="Proteomes" id="UP000585638"/>
    </source>
</evidence>
<dbReference type="AlphaFoldDB" id="A0A7W9KR69"/>
<proteinExistence type="predicted"/>
<sequence length="56" mass="6034">MAEFTGATGTIHYGHWEPVTPSSVVVSRTATRSTACWWSSSEPDVTVAAYSLGQRC</sequence>
<comment type="caution">
    <text evidence="1">The sequence shown here is derived from an EMBL/GenBank/DDBJ whole genome shotgun (WGS) entry which is preliminary data.</text>
</comment>